<dbReference type="AlphaFoldDB" id="D8TRI1"/>
<feature type="region of interest" description="Disordered" evidence="1">
    <location>
        <begin position="330"/>
        <end position="352"/>
    </location>
</feature>
<feature type="region of interest" description="Disordered" evidence="1">
    <location>
        <begin position="265"/>
        <end position="288"/>
    </location>
</feature>
<evidence type="ECO:0000313" key="3">
    <source>
        <dbReference type="Proteomes" id="UP000001058"/>
    </source>
</evidence>
<dbReference type="PANTHER" id="PTHR31579">
    <property type="entry name" value="OS03G0796600 PROTEIN"/>
    <property type="match status" value="1"/>
</dbReference>
<dbReference type="Proteomes" id="UP000001058">
    <property type="component" value="Unassembled WGS sequence"/>
</dbReference>
<dbReference type="OrthoDB" id="691424at2759"/>
<feature type="region of interest" description="Disordered" evidence="1">
    <location>
        <begin position="205"/>
        <end position="253"/>
    </location>
</feature>
<feature type="region of interest" description="Disordered" evidence="1">
    <location>
        <begin position="477"/>
        <end position="496"/>
    </location>
</feature>
<name>D8TRI1_VOLCA</name>
<dbReference type="STRING" id="3068.D8TRI1"/>
<evidence type="ECO:0000313" key="2">
    <source>
        <dbReference type="EMBL" id="EFJ49897.1"/>
    </source>
</evidence>
<sequence>MAAALPSATMGLGSLVFDCEVDDISNTRDIVLPTPRSREKLSQDKEKIIHFSSPENSYTMKLLRDVRYFVNEERDPDAILLATKLSAVGYSVNVRTALGGGTACFRNLRHEFLMVRGHGNFEGVEFIVEPRFREHFSIPHPTEEYSELLSHAPDVFVGVGGRLVPIVQTLCEAMADSFARKSLTLPPWRRTQSMLSKWMPNRARDMSFSRGSAPPHNAFLSHEPDSPNPSSSGAPAPAGAGHGPHGPDASGLPFLRISDPLCVRGGHTSSSYRQQQQVSATQQQNPEPRDEWVVATHGFIPFGGAGGCSSDTEGPSPPAAPEVLTSATAVASNDDGGGGGGGPSGRLSHPCNSGEVATVTATAGGTAAAGCTVRPRGGGGSGGSGHSGNSGLLASRLQQNAQAGGTAAIAADGPYDAQRMQDLHQNRYHCQGRVLETRPPLYCGEAPIHRIRMGFRITQPQTEGPSGAPQVEVRTQVQGQARTQDRSVSISHRVGEGQSQKPSRALLFSIVTEKVYQDVTTLLSRANTNVKSPGTLYSLASALAGLGYDVCIRNALSGGSECFKSLRHAFILVRGTGEFRGMEFIVEPSLRQHFSIPHPSPEYDYVLSRTPDVFVGGSCRLVPVVQLLCALMAYSFQRQGLPLPPWRKETAMMSKWMPHPARIRDLRPRLGCTSFLAIHTLPSVQAASVPGPFAAVAPSPMEGAPPTAPMSCRGEGEITGARGPDQILGASSSGCSNSRVGGVGNPVSLPNTDPGETVDKLDECSSPCAGPFSPAEDTGSFFFTSEASCTNSPVHVYDMLSLVGSLSYGSDASADAVLNAGGARAGSPSSFRRNGGHHRPTATGMLPCPYPRTGLLSARMMFESLAARTATPLPKPPAAAATAATATATLLIDASDCDASSDNPWVLRPPVAEAGDEERCGYSQQTQQLAQPGSAPTNNLFDQAAAAAAATAATESLQTVAAGGVQVNDGGAVIDRSPTAAAAPARLSQRSRGSSEWLPWGLPAHKRCIA</sequence>
<feature type="compositionally biased region" description="Low complexity" evidence="1">
    <location>
        <begin position="228"/>
        <end position="239"/>
    </location>
</feature>
<dbReference type="GeneID" id="9623667"/>
<proteinExistence type="predicted"/>
<dbReference type="PANTHER" id="PTHR31579:SF1">
    <property type="entry name" value="OS03G0796600 PROTEIN"/>
    <property type="match status" value="1"/>
</dbReference>
<protein>
    <submittedName>
        <fullName evidence="2">Uncharacterized protein</fullName>
    </submittedName>
</protein>
<feature type="compositionally biased region" description="Low complexity" evidence="1">
    <location>
        <begin position="274"/>
        <end position="284"/>
    </location>
</feature>
<organism evidence="3">
    <name type="scientific">Volvox carteri f. nagariensis</name>
    <dbReference type="NCBI Taxonomy" id="3068"/>
    <lineage>
        <taxon>Eukaryota</taxon>
        <taxon>Viridiplantae</taxon>
        <taxon>Chlorophyta</taxon>
        <taxon>core chlorophytes</taxon>
        <taxon>Chlorophyceae</taxon>
        <taxon>CS clade</taxon>
        <taxon>Chlamydomonadales</taxon>
        <taxon>Volvocaceae</taxon>
        <taxon>Volvox</taxon>
    </lineage>
</organism>
<feature type="compositionally biased region" description="Gly residues" evidence="1">
    <location>
        <begin position="335"/>
        <end position="344"/>
    </location>
</feature>
<accession>D8TRI1</accession>
<dbReference type="InParanoid" id="D8TRI1"/>
<keyword evidence="3" id="KW-1185">Reference proteome</keyword>
<dbReference type="eggNOG" id="ENOG502QRQ0">
    <property type="taxonomic scope" value="Eukaryota"/>
</dbReference>
<feature type="compositionally biased region" description="Polar residues" evidence="1">
    <location>
        <begin position="729"/>
        <end position="739"/>
    </location>
</feature>
<reference evidence="2 3" key="1">
    <citation type="journal article" date="2010" name="Science">
        <title>Genomic analysis of organismal complexity in the multicellular green alga Volvox carteri.</title>
        <authorList>
            <person name="Prochnik S.E."/>
            <person name="Umen J."/>
            <person name="Nedelcu A.M."/>
            <person name="Hallmann A."/>
            <person name="Miller S.M."/>
            <person name="Nishii I."/>
            <person name="Ferris P."/>
            <person name="Kuo A."/>
            <person name="Mitros T."/>
            <person name="Fritz-Laylin L.K."/>
            <person name="Hellsten U."/>
            <person name="Chapman J."/>
            <person name="Simakov O."/>
            <person name="Rensing S.A."/>
            <person name="Terry A."/>
            <person name="Pangilinan J."/>
            <person name="Kapitonov V."/>
            <person name="Jurka J."/>
            <person name="Salamov A."/>
            <person name="Shapiro H."/>
            <person name="Schmutz J."/>
            <person name="Grimwood J."/>
            <person name="Lindquist E."/>
            <person name="Lucas S."/>
            <person name="Grigoriev I.V."/>
            <person name="Schmitt R."/>
            <person name="Kirk D."/>
            <person name="Rokhsar D.S."/>
        </authorList>
    </citation>
    <scope>NUCLEOTIDE SEQUENCE [LARGE SCALE GENOMIC DNA]</scope>
    <source>
        <strain evidence="3">f. Nagariensis / Eve</strain>
    </source>
</reference>
<dbReference type="KEGG" id="vcn:VOLCADRAFT_89362"/>
<dbReference type="EMBL" id="GL378333">
    <property type="protein sequence ID" value="EFJ49897.1"/>
    <property type="molecule type" value="Genomic_DNA"/>
</dbReference>
<feature type="region of interest" description="Disordered" evidence="1">
    <location>
        <begin position="822"/>
        <end position="846"/>
    </location>
</feature>
<feature type="compositionally biased region" description="Polar residues" evidence="1">
    <location>
        <begin position="477"/>
        <end position="490"/>
    </location>
</feature>
<dbReference type="InterPro" id="IPR006502">
    <property type="entry name" value="PDDEXK-like"/>
</dbReference>
<evidence type="ECO:0000256" key="1">
    <source>
        <dbReference type="SAM" id="MobiDB-lite"/>
    </source>
</evidence>
<feature type="region of interest" description="Disordered" evidence="1">
    <location>
        <begin position="715"/>
        <end position="752"/>
    </location>
</feature>
<gene>
    <name evidence="2" type="ORF">VOLCADRAFT_89362</name>
</gene>
<dbReference type="RefSeq" id="XP_002948962.1">
    <property type="nucleotide sequence ID" value="XM_002948916.1"/>
</dbReference>
<dbReference type="Pfam" id="PF04720">
    <property type="entry name" value="PDDEXK_6"/>
    <property type="match status" value="2"/>
</dbReference>